<evidence type="ECO:0000256" key="1">
    <source>
        <dbReference type="SAM" id="MobiDB-lite"/>
    </source>
</evidence>
<dbReference type="EMBL" id="CP118375">
    <property type="protein sequence ID" value="WFD41993.1"/>
    <property type="molecule type" value="Genomic_DNA"/>
</dbReference>
<feature type="region of interest" description="Disordered" evidence="1">
    <location>
        <begin position="1"/>
        <end position="36"/>
    </location>
</feature>
<keyword evidence="3" id="KW-1185">Reference proteome</keyword>
<sequence length="50" mass="5300">MNSEFNTINNGNAGTPIKPINTAQENPETPVNHEGYPACPVGWGQTCTIA</sequence>
<reference evidence="2" key="1">
    <citation type="submission" date="2023-02" db="EMBL/GenBank/DDBJ databases">
        <title>Mating type loci evolution in Malassezia.</title>
        <authorList>
            <person name="Coelho M.A."/>
        </authorList>
    </citation>
    <scope>NUCLEOTIDE SEQUENCE</scope>
    <source>
        <strain evidence="2">CBS 14136</strain>
    </source>
</reference>
<evidence type="ECO:0000313" key="3">
    <source>
        <dbReference type="Proteomes" id="UP001214628"/>
    </source>
</evidence>
<gene>
    <name evidence="2" type="ORF">MPSI1_000631a</name>
</gene>
<dbReference type="Proteomes" id="UP001214628">
    <property type="component" value="Chromosome 1"/>
</dbReference>
<evidence type="ECO:0000313" key="2">
    <source>
        <dbReference type="EMBL" id="WFD41993.1"/>
    </source>
</evidence>
<organism evidence="2 3">
    <name type="scientific">Malassezia psittaci</name>
    <dbReference type="NCBI Taxonomy" id="1821823"/>
    <lineage>
        <taxon>Eukaryota</taxon>
        <taxon>Fungi</taxon>
        <taxon>Dikarya</taxon>
        <taxon>Basidiomycota</taxon>
        <taxon>Ustilaginomycotina</taxon>
        <taxon>Malasseziomycetes</taxon>
        <taxon>Malasseziales</taxon>
        <taxon>Malasseziaceae</taxon>
        <taxon>Malassezia</taxon>
    </lineage>
</organism>
<protein>
    <submittedName>
        <fullName evidence="2">Uncharacterized protein</fullName>
    </submittedName>
</protein>
<accession>A0AAF0FBN3</accession>
<name>A0AAF0FBN3_9BASI</name>
<proteinExistence type="predicted"/>
<dbReference type="AlphaFoldDB" id="A0AAF0FBN3"/>
<feature type="compositionally biased region" description="Polar residues" evidence="1">
    <location>
        <begin position="1"/>
        <end position="13"/>
    </location>
</feature>